<dbReference type="RefSeq" id="XP_046073763.1">
    <property type="nucleotide sequence ID" value="XM_046214007.1"/>
</dbReference>
<dbReference type="AlphaFoldDB" id="A0AAD4Q228"/>
<gene>
    <name evidence="1" type="ORF">BGW36DRAFT_358798</name>
</gene>
<dbReference type="GeneID" id="70244294"/>
<accession>A0AAD4Q228</accession>
<evidence type="ECO:0000313" key="1">
    <source>
        <dbReference type="EMBL" id="KAH8699299.1"/>
    </source>
</evidence>
<keyword evidence="2" id="KW-1185">Reference proteome</keyword>
<organism evidence="1 2">
    <name type="scientific">Talaromyces proteolyticus</name>
    <dbReference type="NCBI Taxonomy" id="1131652"/>
    <lineage>
        <taxon>Eukaryota</taxon>
        <taxon>Fungi</taxon>
        <taxon>Dikarya</taxon>
        <taxon>Ascomycota</taxon>
        <taxon>Pezizomycotina</taxon>
        <taxon>Eurotiomycetes</taxon>
        <taxon>Eurotiomycetidae</taxon>
        <taxon>Eurotiales</taxon>
        <taxon>Trichocomaceae</taxon>
        <taxon>Talaromyces</taxon>
        <taxon>Talaromyces sect. Bacilispori</taxon>
    </lineage>
</organism>
<evidence type="ECO:0000313" key="2">
    <source>
        <dbReference type="Proteomes" id="UP001201262"/>
    </source>
</evidence>
<sequence>MFYEWFKNRESAKTEGILCNENLRALASHWLQEKGSLAGTIWEGLKVLNIYLMVCERLVLSLFAAKKSSRDVLIFQVYFLARENYWRIPMLYRAGSDDRLTLKAMLRLFKIFTLYQWLNMWRSNAGGIPFHCFPQLRWTTKWGGMITAHFCYPAWFAGGGFSIAAQYGDCLS</sequence>
<protein>
    <submittedName>
        <fullName evidence="1">Uncharacterized protein</fullName>
    </submittedName>
</protein>
<dbReference type="EMBL" id="JAJTJA010000005">
    <property type="protein sequence ID" value="KAH8699299.1"/>
    <property type="molecule type" value="Genomic_DNA"/>
</dbReference>
<name>A0AAD4Q228_9EURO</name>
<reference evidence="1" key="1">
    <citation type="submission" date="2021-12" db="EMBL/GenBank/DDBJ databases">
        <title>Convergent genome expansion in fungi linked to evolution of root-endophyte symbiosis.</title>
        <authorList>
            <consortium name="DOE Joint Genome Institute"/>
            <person name="Ke Y.-H."/>
            <person name="Bonito G."/>
            <person name="Liao H.-L."/>
            <person name="Looney B."/>
            <person name="Rojas-Flechas A."/>
            <person name="Nash J."/>
            <person name="Hameed K."/>
            <person name="Schadt C."/>
            <person name="Martin F."/>
            <person name="Crous P.W."/>
            <person name="Miettinen O."/>
            <person name="Magnuson J.K."/>
            <person name="Labbe J."/>
            <person name="Jacobson D."/>
            <person name="Doktycz M.J."/>
            <person name="Veneault-Fourrey C."/>
            <person name="Kuo A."/>
            <person name="Mondo S."/>
            <person name="Calhoun S."/>
            <person name="Riley R."/>
            <person name="Ohm R."/>
            <person name="LaButti K."/>
            <person name="Andreopoulos B."/>
            <person name="Pangilinan J."/>
            <person name="Nolan M."/>
            <person name="Tritt A."/>
            <person name="Clum A."/>
            <person name="Lipzen A."/>
            <person name="Daum C."/>
            <person name="Barry K."/>
            <person name="Grigoriev I.V."/>
            <person name="Vilgalys R."/>
        </authorList>
    </citation>
    <scope>NUCLEOTIDE SEQUENCE</scope>
    <source>
        <strain evidence="1">PMI_201</strain>
    </source>
</reference>
<comment type="caution">
    <text evidence="1">The sequence shown here is derived from an EMBL/GenBank/DDBJ whole genome shotgun (WGS) entry which is preliminary data.</text>
</comment>
<proteinExistence type="predicted"/>
<dbReference type="Proteomes" id="UP001201262">
    <property type="component" value="Unassembled WGS sequence"/>
</dbReference>